<accession>A0A061FN35</accession>
<evidence type="ECO:0000256" key="2">
    <source>
        <dbReference type="ARBA" id="ARBA00022690"/>
    </source>
</evidence>
<evidence type="ECO:0000313" key="5">
    <source>
        <dbReference type="Proteomes" id="UP000026915"/>
    </source>
</evidence>
<evidence type="ECO:0000313" key="4">
    <source>
        <dbReference type="EMBL" id="EOY18695.1"/>
    </source>
</evidence>
<dbReference type="Gramene" id="EOY18695">
    <property type="protein sequence ID" value="EOY18695"/>
    <property type="gene ID" value="TCM_046959"/>
</dbReference>
<dbReference type="GO" id="GO:0004867">
    <property type="term" value="F:serine-type endopeptidase inhibitor activity"/>
    <property type="evidence" value="ECO:0007669"/>
    <property type="project" value="UniProtKB-KW"/>
</dbReference>
<dbReference type="PANTHER" id="PTHR33091:SF103">
    <property type="entry name" value="SERINE PROTEASE INHIBITOR, POTATO INHIBITOR I-TYPE FAMILY PROTEIN"/>
    <property type="match status" value="1"/>
</dbReference>
<dbReference type="PRINTS" id="PR00292">
    <property type="entry name" value="POTATOINHBTR"/>
</dbReference>
<dbReference type="PANTHER" id="PTHR33091">
    <property type="entry name" value="PROTEIN, PUTATIVE, EXPRESSED-RELATED"/>
    <property type="match status" value="1"/>
</dbReference>
<gene>
    <name evidence="4" type="ORF">TCM_046959</name>
</gene>
<dbReference type="Proteomes" id="UP000026915">
    <property type="component" value="Chromosome 10"/>
</dbReference>
<dbReference type="eggNOG" id="ENOG502S6W9">
    <property type="taxonomic scope" value="Eukaryota"/>
</dbReference>
<comment type="similarity">
    <text evidence="1">Belongs to the protease inhibitor I13 (potato type I serine protease inhibitor) family.</text>
</comment>
<dbReference type="KEGG" id="tcc:18586431"/>
<proteinExistence type="inferred from homology"/>
<dbReference type="PROSITE" id="PS00285">
    <property type="entry name" value="POTATO_INHIBITOR"/>
    <property type="match status" value="1"/>
</dbReference>
<dbReference type="Pfam" id="PF00280">
    <property type="entry name" value="potato_inhibit"/>
    <property type="match status" value="1"/>
</dbReference>
<keyword evidence="5" id="KW-1185">Reference proteome</keyword>
<keyword evidence="2" id="KW-0646">Protease inhibitor</keyword>
<dbReference type="OrthoDB" id="10013825at2759"/>
<dbReference type="GO" id="GO:0009611">
    <property type="term" value="P:response to wounding"/>
    <property type="evidence" value="ECO:0007669"/>
    <property type="project" value="InterPro"/>
</dbReference>
<dbReference type="HOGENOM" id="CLU_158942_4_0_1"/>
<dbReference type="Gene3D" id="3.30.10.10">
    <property type="entry name" value="Trypsin Inhibitor V, subunit A"/>
    <property type="match status" value="1"/>
</dbReference>
<evidence type="ECO:0000256" key="1">
    <source>
        <dbReference type="ARBA" id="ARBA00008210"/>
    </source>
</evidence>
<organism evidence="4 5">
    <name type="scientific">Theobroma cacao</name>
    <name type="common">Cacao</name>
    <name type="synonym">Cocoa</name>
    <dbReference type="NCBI Taxonomy" id="3641"/>
    <lineage>
        <taxon>Eukaryota</taxon>
        <taxon>Viridiplantae</taxon>
        <taxon>Streptophyta</taxon>
        <taxon>Embryophyta</taxon>
        <taxon>Tracheophyta</taxon>
        <taxon>Spermatophyta</taxon>
        <taxon>Magnoliopsida</taxon>
        <taxon>eudicotyledons</taxon>
        <taxon>Gunneridae</taxon>
        <taxon>Pentapetalae</taxon>
        <taxon>rosids</taxon>
        <taxon>malvids</taxon>
        <taxon>Malvales</taxon>
        <taxon>Malvaceae</taxon>
        <taxon>Byttnerioideae</taxon>
        <taxon>Theobroma</taxon>
    </lineage>
</organism>
<reference evidence="4 5" key="1">
    <citation type="journal article" date="2013" name="Genome Biol.">
        <title>The genome sequence of the most widely cultivated cacao type and its use to identify candidate genes regulating pod color.</title>
        <authorList>
            <person name="Motamayor J.C."/>
            <person name="Mockaitis K."/>
            <person name="Schmutz J."/>
            <person name="Haiminen N."/>
            <person name="Iii D.L."/>
            <person name="Cornejo O."/>
            <person name="Findley S.D."/>
            <person name="Zheng P."/>
            <person name="Utro F."/>
            <person name="Royaert S."/>
            <person name="Saski C."/>
            <person name="Jenkins J."/>
            <person name="Podicheti R."/>
            <person name="Zhao M."/>
            <person name="Scheffler B.E."/>
            <person name="Stack J.C."/>
            <person name="Feltus F.A."/>
            <person name="Mustiga G.M."/>
            <person name="Amores F."/>
            <person name="Phillips W."/>
            <person name="Marelli J.P."/>
            <person name="May G.D."/>
            <person name="Shapiro H."/>
            <person name="Ma J."/>
            <person name="Bustamante C.D."/>
            <person name="Schnell R.J."/>
            <person name="Main D."/>
            <person name="Gilbert D."/>
            <person name="Parida L."/>
            <person name="Kuhn D.N."/>
        </authorList>
    </citation>
    <scope>NUCLEOTIDE SEQUENCE [LARGE SCALE GENOMIC DNA]</scope>
    <source>
        <strain evidence="5">cv. Matina 1-6</strain>
    </source>
</reference>
<sequence>MASDECKGKSSWPELVGKKGEDAAARIEKENPHVNAVIVLEGSFVTADFLCTRVRVWVNTYGIVTRVPIIG</sequence>
<dbReference type="InterPro" id="IPR036354">
    <property type="entry name" value="Prot_inh_pot1_sf"/>
</dbReference>
<dbReference type="EMBL" id="CM001888">
    <property type="protein sequence ID" value="EOY18695.1"/>
    <property type="molecule type" value="Genomic_DNA"/>
</dbReference>
<dbReference type="AlphaFoldDB" id="A0A061FN35"/>
<keyword evidence="3" id="KW-0722">Serine protease inhibitor</keyword>
<dbReference type="Gramene" id="Tc10v2_t006370.1">
    <property type="protein sequence ID" value="Tc10v2_p006370.1"/>
    <property type="gene ID" value="Tc10v2_g006370"/>
</dbReference>
<dbReference type="SMR" id="A0A061FN35"/>
<dbReference type="SUPFAM" id="SSF54654">
    <property type="entry name" value="CI-2 family of serine protease inhibitors"/>
    <property type="match status" value="1"/>
</dbReference>
<protein>
    <submittedName>
        <fullName evidence="4">Serine protease inhibitor</fullName>
    </submittedName>
</protein>
<dbReference type="InParanoid" id="A0A061FN35"/>
<dbReference type="InterPro" id="IPR000864">
    <property type="entry name" value="Prot_inh_pot1"/>
</dbReference>
<name>A0A061FN35_THECC</name>
<evidence type="ECO:0000256" key="3">
    <source>
        <dbReference type="ARBA" id="ARBA00022900"/>
    </source>
</evidence>